<feature type="compositionally biased region" description="Basic and acidic residues" evidence="1">
    <location>
        <begin position="133"/>
        <end position="151"/>
    </location>
</feature>
<comment type="caution">
    <text evidence="2">The sequence shown here is derived from an EMBL/GenBank/DDBJ whole genome shotgun (WGS) entry which is preliminary data.</text>
</comment>
<dbReference type="Proteomes" id="UP000660047">
    <property type="component" value="Unassembled WGS sequence"/>
</dbReference>
<feature type="compositionally biased region" description="Polar residues" evidence="1">
    <location>
        <begin position="32"/>
        <end position="47"/>
    </location>
</feature>
<sequence>MYKKSYFRGLGTGLVIGALTMTVAFNFGNAGKTDSGQGKTAVVSQQQDKSTEDSSTETTTEKKTEDKTTEKTTTQKVTTEKNANADKTTTETGKSENGKSDAESGSGSNSGTTGSSDKSNGTGTTDNNGGLSDKTERVPSAKDNGYTEDKNSQTGSGSSTNKTTEAATEAVKASAIKYDNGGGEITFGAGTSAYEICQLLGQIGIRDADEYYDWLLRSGYSESLVPGTYTFTGNETNGGIVWILLGHQ</sequence>
<feature type="compositionally biased region" description="Low complexity" evidence="1">
    <location>
        <begin position="104"/>
        <end position="130"/>
    </location>
</feature>
<feature type="compositionally biased region" description="Low complexity" evidence="1">
    <location>
        <begin position="71"/>
        <end position="81"/>
    </location>
</feature>
<proteinExistence type="predicted"/>
<name>A0AAI9K1R5_9FIRM</name>
<organism evidence="2 3">
    <name type="scientific">Coprococcus eutactus</name>
    <dbReference type="NCBI Taxonomy" id="33043"/>
    <lineage>
        <taxon>Bacteria</taxon>
        <taxon>Bacillati</taxon>
        <taxon>Bacillota</taxon>
        <taxon>Clostridia</taxon>
        <taxon>Lachnospirales</taxon>
        <taxon>Lachnospiraceae</taxon>
        <taxon>Coprococcus</taxon>
    </lineage>
</organism>
<reference evidence="2" key="1">
    <citation type="submission" date="2020-06" db="EMBL/GenBank/DDBJ databases">
        <title>Characterization of fructooligosaccharide metabolism and fructooligosaccharide-degrading enzymes in human commensal butyrate producers.</title>
        <authorList>
            <person name="Tanno H."/>
            <person name="Fujii T."/>
            <person name="Hirano K."/>
            <person name="Maeno S."/>
            <person name="Tonozuka T."/>
            <person name="Sakamoto M."/>
            <person name="Ohkuma M."/>
            <person name="Tochio T."/>
            <person name="Endo A."/>
        </authorList>
    </citation>
    <scope>NUCLEOTIDE SEQUENCE</scope>
    <source>
        <strain evidence="2">JCM 31265</strain>
    </source>
</reference>
<evidence type="ECO:0000256" key="1">
    <source>
        <dbReference type="SAM" id="MobiDB-lite"/>
    </source>
</evidence>
<protein>
    <submittedName>
        <fullName evidence="2">Uncharacterized protein</fullName>
    </submittedName>
</protein>
<gene>
    <name evidence="2" type="ORF">COEU31_11050</name>
</gene>
<feature type="compositionally biased region" description="Basic and acidic residues" evidence="1">
    <location>
        <begin position="59"/>
        <end position="70"/>
    </location>
</feature>
<dbReference type="RefSeq" id="WP_055144096.1">
    <property type="nucleotide sequence ID" value="NZ_BLYL01000005.1"/>
</dbReference>
<accession>A0AAI9K1R5</accession>
<feature type="region of interest" description="Disordered" evidence="1">
    <location>
        <begin position="30"/>
        <end position="165"/>
    </location>
</feature>
<evidence type="ECO:0000313" key="2">
    <source>
        <dbReference type="EMBL" id="GFO94059.1"/>
    </source>
</evidence>
<evidence type="ECO:0000313" key="3">
    <source>
        <dbReference type="Proteomes" id="UP000660047"/>
    </source>
</evidence>
<feature type="compositionally biased region" description="Basic and acidic residues" evidence="1">
    <location>
        <begin position="93"/>
        <end position="102"/>
    </location>
</feature>
<dbReference type="EMBL" id="BLYL01000005">
    <property type="protein sequence ID" value="GFO94059.1"/>
    <property type="molecule type" value="Genomic_DNA"/>
</dbReference>
<dbReference type="AlphaFoldDB" id="A0AAI9K1R5"/>